<organism evidence="2 3">
    <name type="scientific">Nakamurella antarctica</name>
    <dbReference type="NCBI Taxonomy" id="1902245"/>
    <lineage>
        <taxon>Bacteria</taxon>
        <taxon>Bacillati</taxon>
        <taxon>Actinomycetota</taxon>
        <taxon>Actinomycetes</taxon>
        <taxon>Nakamurellales</taxon>
        <taxon>Nakamurellaceae</taxon>
        <taxon>Nakamurella</taxon>
    </lineage>
</organism>
<feature type="domain" description="DUF559" evidence="1">
    <location>
        <begin position="197"/>
        <end position="294"/>
    </location>
</feature>
<dbReference type="Pfam" id="PF04480">
    <property type="entry name" value="DUF559"/>
    <property type="match status" value="1"/>
</dbReference>
<dbReference type="AlphaFoldDB" id="A0A3G8ZPI8"/>
<dbReference type="Gene3D" id="3.40.960.10">
    <property type="entry name" value="VSR Endonuclease"/>
    <property type="match status" value="1"/>
</dbReference>
<evidence type="ECO:0000259" key="1">
    <source>
        <dbReference type="Pfam" id="PF04480"/>
    </source>
</evidence>
<dbReference type="KEGG" id="nak:EH165_14300"/>
<sequence>MRDGVRMDLDATIATLLSRQDGVISRQQATYWGMSDHQVDSRVQRREWVRLLPGVFRSAAHDDTAASRTRAAFYWVGKRGALSGSSAAWWWKVIEAPPARVEMTIPHRVQLRAQPGVQLRRRNLHSSDLVHHRGLRITSKPLTVLLTALEVGSSVLDRALQNGTPLQGLRATVDRNSGITGSPAMRKLLAQASDGAAATSERLFIKIMRGSGICGWKANTRLRVQGRDYEADFVFATARLIVEIDGWAWHHQPDRFQQDRDKQNALTLAGWIVLRFTWHDLTERPEWVAAQVGQAVGR</sequence>
<evidence type="ECO:0000313" key="3">
    <source>
        <dbReference type="Proteomes" id="UP000268084"/>
    </source>
</evidence>
<protein>
    <submittedName>
        <fullName evidence="2">DUF559 domain-containing protein</fullName>
    </submittedName>
</protein>
<gene>
    <name evidence="2" type="ORF">EH165_14300</name>
</gene>
<reference evidence="2 3" key="2">
    <citation type="submission" date="2018-12" db="EMBL/GenBank/DDBJ databases">
        <title>Nakamurella antarcticus sp. nov., isolated from Antarctica South Shetland Islands soil.</title>
        <authorList>
            <person name="Peng F."/>
        </authorList>
    </citation>
    <scope>NUCLEOTIDE SEQUENCE [LARGE SCALE GENOMIC DNA]</scope>
    <source>
        <strain evidence="2 3">S14-144</strain>
    </source>
</reference>
<name>A0A3G8ZPI8_9ACTN</name>
<dbReference type="Proteomes" id="UP000268084">
    <property type="component" value="Chromosome"/>
</dbReference>
<accession>A0A3G8ZPI8</accession>
<evidence type="ECO:0000313" key="2">
    <source>
        <dbReference type="EMBL" id="AZI59139.1"/>
    </source>
</evidence>
<keyword evidence="3" id="KW-1185">Reference proteome</keyword>
<dbReference type="InterPro" id="IPR007569">
    <property type="entry name" value="DUF559"/>
</dbReference>
<proteinExistence type="predicted"/>
<reference evidence="2 3" key="1">
    <citation type="submission" date="2018-11" db="EMBL/GenBank/DDBJ databases">
        <authorList>
            <person name="Da X."/>
        </authorList>
    </citation>
    <scope>NUCLEOTIDE SEQUENCE [LARGE SCALE GENOMIC DNA]</scope>
    <source>
        <strain evidence="2 3">S14-144</strain>
    </source>
</reference>
<dbReference type="SUPFAM" id="SSF52980">
    <property type="entry name" value="Restriction endonuclease-like"/>
    <property type="match status" value="1"/>
</dbReference>
<dbReference type="EMBL" id="CP034170">
    <property type="protein sequence ID" value="AZI59139.1"/>
    <property type="molecule type" value="Genomic_DNA"/>
</dbReference>
<dbReference type="InterPro" id="IPR011335">
    <property type="entry name" value="Restrct_endonuc-II-like"/>
</dbReference>
<dbReference type="OrthoDB" id="5243722at2"/>